<reference evidence="1" key="1">
    <citation type="submission" date="2009-11" db="EMBL/GenBank/DDBJ databases">
        <title>Identification of virulence genes in Photobacterium damselae subsp. damselae by Supression Subtractive hybridization: damselysin toxin is encoded on a large conjugative plasmid.</title>
        <authorList>
            <person name="Rivas A.J."/>
            <person name="Lemos M.L."/>
            <person name="Osorio C.R."/>
        </authorList>
    </citation>
    <scope>NUCLEOTIDE SEQUENCE [LARGE SCALE GENOMIC DNA]</scope>
    <source>
        <strain evidence="1">RM71</strain>
        <plasmid evidence="1">pPHDD1</plasmid>
    </source>
</reference>
<proteinExistence type="predicted"/>
<name>E4WL98_PHODD</name>
<dbReference type="RefSeq" id="WP_013404494.1">
    <property type="nucleotide sequence ID" value="NC_014653.1"/>
</dbReference>
<organism evidence="1">
    <name type="scientific">Photobacterium damselae subsp. damselae</name>
    <name type="common">Listonella damsela</name>
    <dbReference type="NCBI Taxonomy" id="85581"/>
    <lineage>
        <taxon>Bacteria</taxon>
        <taxon>Pseudomonadati</taxon>
        <taxon>Pseudomonadota</taxon>
        <taxon>Gammaproteobacteria</taxon>
        <taxon>Vibrionales</taxon>
        <taxon>Vibrionaceae</taxon>
        <taxon>Photobacterium</taxon>
    </lineage>
</organism>
<evidence type="ECO:0000313" key="1">
    <source>
        <dbReference type="EMBL" id="CBX86816.1"/>
    </source>
</evidence>
<protein>
    <submittedName>
        <fullName evidence="1">Uncharacterized protein</fullName>
    </submittedName>
</protein>
<dbReference type="EMBL" id="FN597600">
    <property type="protein sequence ID" value="CBX86816.1"/>
    <property type="molecule type" value="Genomic_DNA"/>
</dbReference>
<dbReference type="AlphaFoldDB" id="E4WL98"/>
<geneLocation type="plasmid" evidence="1">
    <name>pPHDD1</name>
</geneLocation>
<gene>
    <name evidence="1" type="primary">orf47</name>
</gene>
<keyword evidence="1" id="KW-0614">Plasmid</keyword>
<accession>E4WL98</accession>
<sequence length="157" mass="18757">MKKIVGVFSVLLLIILYMSFNTRNIQGLYNSLSVVREYAEYLKKDVLVINDDELNNKENKNEFEIKIYNEMKKNNIYRIIYHNDSKVESIVYKVDYFMSLFYGNKSYVYSSDGYTEEMQVDSINKFSESFDPEVNGKEFAVCENLERKNWFYCENNH</sequence>